<dbReference type="InterPro" id="IPR048447">
    <property type="entry name" value="DUF1980_C"/>
</dbReference>
<evidence type="ECO:0000259" key="2">
    <source>
        <dbReference type="Pfam" id="PF21537"/>
    </source>
</evidence>
<proteinExistence type="predicted"/>
<name>A0A7R7EMF0_9FIRM</name>
<dbReference type="SUPFAM" id="SSF52540">
    <property type="entry name" value="P-loop containing nucleoside triphosphate hydrolases"/>
    <property type="match status" value="1"/>
</dbReference>
<reference evidence="3 4" key="1">
    <citation type="submission" date="2020-11" db="EMBL/GenBank/DDBJ databases">
        <title>Draft genome sequencing of a Lachnospiraceae strain isolated from anoxic soil subjected to BSD treatment.</title>
        <authorList>
            <person name="Uek A."/>
            <person name="Tonouchi A."/>
        </authorList>
    </citation>
    <scope>NUCLEOTIDE SEQUENCE [LARGE SCALE GENOMIC DNA]</scope>
    <source>
        <strain evidence="3 4">TB5</strain>
    </source>
</reference>
<sequence>MEIPVYLVTGFLESGKTAFVKETLSDPEFNGSEKTLLIVFEEGIEEYEEDFLSDNRVTKVEVEEPEELTEEFLNDCHKKYKPDRVMIEYNGVWKLETLFNAALPKEWALVQIITTVDASTFEVHMSNMRSMLVEQLSNSDLIIFNRCNANTKKNALRRSIKVVNRKAQIMYESEDGNLDDLEEDDMPFDMNASVIKIEDDDYGLWYMDALDNPTKYNRRIVQFKGMVYKGEKFPKDCFVPGRFAVTCCADDMQFVGFICMGKEAKRLNQKDWIKLTAEVRSEYHPGYDKEGPVLYVKKIEYTEPPIEPLVYFN</sequence>
<dbReference type="Pfam" id="PF21537">
    <property type="entry name" value="DUF1980_C"/>
    <property type="match status" value="1"/>
</dbReference>
<evidence type="ECO:0008006" key="5">
    <source>
        <dbReference type="Google" id="ProtNLM"/>
    </source>
</evidence>
<evidence type="ECO:0000259" key="1">
    <source>
        <dbReference type="Pfam" id="PF02492"/>
    </source>
</evidence>
<protein>
    <recommendedName>
        <fullName evidence="5">GTPase</fullName>
    </recommendedName>
</protein>
<dbReference type="PANTHER" id="PTHR40047">
    <property type="entry name" value="UPF0703 PROTEIN YCGQ"/>
    <property type="match status" value="1"/>
</dbReference>
<dbReference type="RefSeq" id="WP_271712422.1">
    <property type="nucleotide sequence ID" value="NZ_AP024169.1"/>
</dbReference>
<dbReference type="EMBL" id="AP024169">
    <property type="protein sequence ID" value="BCN31291.1"/>
    <property type="molecule type" value="Genomic_DNA"/>
</dbReference>
<keyword evidence="4" id="KW-1185">Reference proteome</keyword>
<dbReference type="AlphaFoldDB" id="A0A7R7EMF0"/>
<dbReference type="Gene3D" id="3.40.50.300">
    <property type="entry name" value="P-loop containing nucleotide triphosphate hydrolases"/>
    <property type="match status" value="1"/>
</dbReference>
<dbReference type="InterPro" id="IPR003495">
    <property type="entry name" value="CobW/HypB/UreG_nucleotide-bd"/>
</dbReference>
<dbReference type="KEGG" id="ahb:bsdtb5_25860"/>
<organism evidence="3 4">
    <name type="scientific">Anaeromicropila herbilytica</name>
    <dbReference type="NCBI Taxonomy" id="2785025"/>
    <lineage>
        <taxon>Bacteria</taxon>
        <taxon>Bacillati</taxon>
        <taxon>Bacillota</taxon>
        <taxon>Clostridia</taxon>
        <taxon>Lachnospirales</taxon>
        <taxon>Lachnospiraceae</taxon>
        <taxon>Anaeromicropila</taxon>
    </lineage>
</organism>
<dbReference type="InterPro" id="IPR052955">
    <property type="entry name" value="UPF0703_membrane_permease"/>
</dbReference>
<gene>
    <name evidence="3" type="ORF">bsdtb5_25860</name>
</gene>
<evidence type="ECO:0000313" key="3">
    <source>
        <dbReference type="EMBL" id="BCN31291.1"/>
    </source>
</evidence>
<evidence type="ECO:0000313" key="4">
    <source>
        <dbReference type="Proteomes" id="UP000595897"/>
    </source>
</evidence>
<dbReference type="Proteomes" id="UP000595897">
    <property type="component" value="Chromosome"/>
</dbReference>
<dbReference type="PANTHER" id="PTHR40047:SF1">
    <property type="entry name" value="UPF0703 PROTEIN YCGQ"/>
    <property type="match status" value="1"/>
</dbReference>
<feature type="domain" description="CobW/HypB/UreG nucleotide-binding" evidence="1">
    <location>
        <begin position="4"/>
        <end position="169"/>
    </location>
</feature>
<accession>A0A7R7EMF0</accession>
<dbReference type="Pfam" id="PF02492">
    <property type="entry name" value="cobW"/>
    <property type="match status" value="1"/>
</dbReference>
<dbReference type="InterPro" id="IPR027417">
    <property type="entry name" value="P-loop_NTPase"/>
</dbReference>
<feature type="domain" description="DUF1980" evidence="2">
    <location>
        <begin position="189"/>
        <end position="311"/>
    </location>
</feature>